<feature type="coiled-coil region" evidence="4">
    <location>
        <begin position="532"/>
        <end position="559"/>
    </location>
</feature>
<evidence type="ECO:0000313" key="6">
    <source>
        <dbReference type="EMBL" id="KND04537.1"/>
    </source>
</evidence>
<dbReference type="EMBL" id="KQ257450">
    <property type="protein sequence ID" value="KND04537.1"/>
    <property type="molecule type" value="Genomic_DNA"/>
</dbReference>
<dbReference type="FunFam" id="1.10.580.10:FF:000005">
    <property type="entry name" value="Citrate synthase"/>
    <property type="match status" value="1"/>
</dbReference>
<dbReference type="GO" id="GO:0046912">
    <property type="term" value="F:acyltransferase activity, acyl groups converted into alkyl on transfer"/>
    <property type="evidence" value="ECO:0007669"/>
    <property type="project" value="InterPro"/>
</dbReference>
<keyword evidence="4" id="KW-0175">Coiled coil</keyword>
<dbReference type="OrthoDB" id="435022at2759"/>
<dbReference type="InterPro" id="IPR016143">
    <property type="entry name" value="Citrate_synth-like_sm_a-sub"/>
</dbReference>
<evidence type="ECO:0000256" key="3">
    <source>
        <dbReference type="RuleBase" id="RU000441"/>
    </source>
</evidence>
<keyword evidence="7" id="KW-1185">Reference proteome</keyword>
<dbReference type="RefSeq" id="XP_016612576.1">
    <property type="nucleotide sequence ID" value="XM_016748593.1"/>
</dbReference>
<dbReference type="InterPro" id="IPR016142">
    <property type="entry name" value="Citrate_synth-like_lrg_a-sub"/>
</dbReference>
<sequence>MATAATASPVPGDNNFLTVTDPRTNTTITVPINTKTKTIPGTAFAQLKITPTKPPSDDPTDKVPIRLYDPGFKNTTVCRSKVSKIDPDNGKLYYRGYDVEELVEKSTYLEVAYLLIYGNLPTKAEHEHFTKAVMTHTYMHTELERQMLTFRYDAHPHGMLIATIASLSTFHPEANPALHGVDMYMMPKTAPGKELSADEQEKAEAVRSVRNRAIFRMLGKVPTIAANVYRHRLGRPYNHPMPNCLDYCENVLYMMDKLNEPNFKPDPRLIKILNSMFILLAEHGSNCSTVLMRHLISSGVDPYTALSGAAGALFGERKASAVIDMLKQIGKVEKIQLFLSMVKRKETDAAALYASNGLGGGKKATQKNTRPLRLMGFGHRIYKTGDPRVRVAKKVAFELFELMGKDKLVEIAIALEEAVMGDEWFVQRGLYANIDFWTAIVFHTLRFPPDMFPVLMTVPRVAGFIANCLESLDDPEYKIYRPRQIYIGETLRSYAPTRTRRLTNVTPALEAQYVRSDPLAAKRRNVADPNTLAEVDDLISRTQKSLEDLNDRLLEIEGAGVEVVNESGIRNRFSTWVASRLFGNPSGVGHTMHLTERLHQTQAELTRLLDRQREILVAETAAEEPASEPPRHLPVSADRQLGARSPDLSSGSRSPRPILVPERPGSALGKK</sequence>
<evidence type="ECO:0000313" key="7">
    <source>
        <dbReference type="Proteomes" id="UP000053201"/>
    </source>
</evidence>
<keyword evidence="2 3" id="KW-0808">Transferase</keyword>
<dbReference type="GeneID" id="27684002"/>
<dbReference type="eggNOG" id="KOG2617">
    <property type="taxonomic scope" value="Eukaryota"/>
</dbReference>
<dbReference type="PANTHER" id="PTHR11739:SF4">
    <property type="entry name" value="CITRATE SYNTHASE, PEROXISOMAL"/>
    <property type="match status" value="1"/>
</dbReference>
<dbReference type="GO" id="GO:0005975">
    <property type="term" value="P:carbohydrate metabolic process"/>
    <property type="evidence" value="ECO:0007669"/>
    <property type="project" value="TreeGrafter"/>
</dbReference>
<dbReference type="PROSITE" id="PS00480">
    <property type="entry name" value="CITRATE_SYNTHASE"/>
    <property type="match status" value="1"/>
</dbReference>
<feature type="region of interest" description="Disordered" evidence="5">
    <location>
        <begin position="620"/>
        <end position="671"/>
    </location>
</feature>
<accession>A0A0L0HTW8</accession>
<dbReference type="GO" id="GO:0006099">
    <property type="term" value="P:tricarboxylic acid cycle"/>
    <property type="evidence" value="ECO:0007669"/>
    <property type="project" value="TreeGrafter"/>
</dbReference>
<dbReference type="VEuPathDB" id="FungiDB:SPPG_00262"/>
<protein>
    <recommendedName>
        <fullName evidence="3">Citrate synthase</fullName>
    </recommendedName>
</protein>
<organism evidence="6 7">
    <name type="scientific">Spizellomyces punctatus (strain DAOM BR117)</name>
    <dbReference type="NCBI Taxonomy" id="645134"/>
    <lineage>
        <taxon>Eukaryota</taxon>
        <taxon>Fungi</taxon>
        <taxon>Fungi incertae sedis</taxon>
        <taxon>Chytridiomycota</taxon>
        <taxon>Chytridiomycota incertae sedis</taxon>
        <taxon>Chytridiomycetes</taxon>
        <taxon>Spizellomycetales</taxon>
        <taxon>Spizellomycetaceae</taxon>
        <taxon>Spizellomyces</taxon>
    </lineage>
</organism>
<proteinExistence type="inferred from homology"/>
<evidence type="ECO:0000256" key="2">
    <source>
        <dbReference type="ARBA" id="ARBA00022679"/>
    </source>
</evidence>
<comment type="similarity">
    <text evidence="1 3">Belongs to the citrate synthase family.</text>
</comment>
<dbReference type="InParanoid" id="A0A0L0HTW8"/>
<dbReference type="SUPFAM" id="SSF48256">
    <property type="entry name" value="Citrate synthase"/>
    <property type="match status" value="1"/>
</dbReference>
<dbReference type="Proteomes" id="UP000053201">
    <property type="component" value="Unassembled WGS sequence"/>
</dbReference>
<dbReference type="Pfam" id="PF00285">
    <property type="entry name" value="Citrate_synt"/>
    <property type="match status" value="1"/>
</dbReference>
<dbReference type="Gene3D" id="1.10.580.10">
    <property type="entry name" value="Citrate Synthase, domain 1"/>
    <property type="match status" value="1"/>
</dbReference>
<dbReference type="InterPro" id="IPR002020">
    <property type="entry name" value="Citrate_synthase"/>
</dbReference>
<dbReference type="InterPro" id="IPR019810">
    <property type="entry name" value="Citrate_synthase_AS"/>
</dbReference>
<gene>
    <name evidence="6" type="ORF">SPPG_00262</name>
</gene>
<dbReference type="OMA" id="WVAHWNE"/>
<dbReference type="AlphaFoldDB" id="A0A0L0HTW8"/>
<dbReference type="InterPro" id="IPR036969">
    <property type="entry name" value="Citrate_synthase_sf"/>
</dbReference>
<dbReference type="PRINTS" id="PR00143">
    <property type="entry name" value="CITRTSNTHASE"/>
</dbReference>
<dbReference type="GO" id="GO:0005759">
    <property type="term" value="C:mitochondrial matrix"/>
    <property type="evidence" value="ECO:0007669"/>
    <property type="project" value="TreeGrafter"/>
</dbReference>
<evidence type="ECO:0000256" key="1">
    <source>
        <dbReference type="ARBA" id="ARBA00010566"/>
    </source>
</evidence>
<name>A0A0L0HTW8_SPIPD</name>
<dbReference type="PANTHER" id="PTHR11739">
    <property type="entry name" value="CITRATE SYNTHASE"/>
    <property type="match status" value="1"/>
</dbReference>
<evidence type="ECO:0000256" key="4">
    <source>
        <dbReference type="SAM" id="Coils"/>
    </source>
</evidence>
<dbReference type="STRING" id="645134.A0A0L0HTW8"/>
<evidence type="ECO:0000256" key="5">
    <source>
        <dbReference type="SAM" id="MobiDB-lite"/>
    </source>
</evidence>
<reference evidence="6 7" key="1">
    <citation type="submission" date="2009-08" db="EMBL/GenBank/DDBJ databases">
        <title>The Genome Sequence of Spizellomyces punctatus strain DAOM BR117.</title>
        <authorList>
            <consortium name="The Broad Institute Genome Sequencing Platform"/>
            <person name="Russ C."/>
            <person name="Cuomo C."/>
            <person name="Shea T."/>
            <person name="Young S.K."/>
            <person name="Zeng Q."/>
            <person name="Koehrsen M."/>
            <person name="Haas B."/>
            <person name="Borodovsky M."/>
            <person name="Guigo R."/>
            <person name="Alvarado L."/>
            <person name="Berlin A."/>
            <person name="Bochicchio J."/>
            <person name="Borenstein D."/>
            <person name="Chapman S."/>
            <person name="Chen Z."/>
            <person name="Engels R."/>
            <person name="Freedman E."/>
            <person name="Gellesch M."/>
            <person name="Goldberg J."/>
            <person name="Griggs A."/>
            <person name="Gujja S."/>
            <person name="Heiman D."/>
            <person name="Hepburn T."/>
            <person name="Howarth C."/>
            <person name="Jen D."/>
            <person name="Larson L."/>
            <person name="Lewis B."/>
            <person name="Mehta T."/>
            <person name="Park D."/>
            <person name="Pearson M."/>
            <person name="Roberts A."/>
            <person name="Saif S."/>
            <person name="Shenoy N."/>
            <person name="Sisk P."/>
            <person name="Stolte C."/>
            <person name="Sykes S."/>
            <person name="Thomson T."/>
            <person name="Walk T."/>
            <person name="White J."/>
            <person name="Yandava C."/>
            <person name="Burger G."/>
            <person name="Gray M.W."/>
            <person name="Holland P.W.H."/>
            <person name="King N."/>
            <person name="Lang F.B.F."/>
            <person name="Roger A.J."/>
            <person name="Ruiz-Trillo I."/>
            <person name="Lander E."/>
            <person name="Nusbaum C."/>
        </authorList>
    </citation>
    <scope>NUCLEOTIDE SEQUENCE [LARGE SCALE GENOMIC DNA]</scope>
    <source>
        <strain evidence="6 7">DAOM BR117</strain>
    </source>
</reference>
<dbReference type="Gene3D" id="1.10.230.10">
    <property type="entry name" value="Cytochrome P450-Terp, domain 2"/>
    <property type="match status" value="1"/>
</dbReference>